<dbReference type="eggNOG" id="ENOG502QQBP">
    <property type="taxonomic scope" value="Eukaryota"/>
</dbReference>
<proteinExistence type="predicted"/>
<reference evidence="2 3" key="1">
    <citation type="submission" date="2012-08" db="EMBL/GenBank/DDBJ databases">
        <title>Oryza genome evolution.</title>
        <authorList>
            <person name="Wing R.A."/>
        </authorList>
    </citation>
    <scope>NUCLEOTIDE SEQUENCE</scope>
</reference>
<dbReference type="Gramene" id="LPERR05G06800.1">
    <property type="protein sequence ID" value="LPERR05G06800.1"/>
    <property type="gene ID" value="LPERR05G06800"/>
</dbReference>
<dbReference type="Pfam" id="PF13968">
    <property type="entry name" value="DUF4220"/>
    <property type="match status" value="2"/>
</dbReference>
<evidence type="ECO:0000313" key="2">
    <source>
        <dbReference type="EnsemblPlants" id="LPERR05G06800.1"/>
    </source>
</evidence>
<dbReference type="PANTHER" id="PTHR31325">
    <property type="entry name" value="OS01G0798800 PROTEIN-RELATED"/>
    <property type="match status" value="1"/>
</dbReference>
<reference evidence="3" key="2">
    <citation type="submission" date="2013-12" db="EMBL/GenBank/DDBJ databases">
        <authorList>
            <person name="Yu Y."/>
            <person name="Lee S."/>
            <person name="de Baynast K."/>
            <person name="Wissotski M."/>
            <person name="Liu L."/>
            <person name="Talag J."/>
            <person name="Goicoechea J."/>
            <person name="Angelova A."/>
            <person name="Jetty R."/>
            <person name="Kudrna D."/>
            <person name="Golser W."/>
            <person name="Rivera L."/>
            <person name="Zhang J."/>
            <person name="Wing R."/>
        </authorList>
    </citation>
    <scope>NUCLEOTIDE SEQUENCE</scope>
</reference>
<evidence type="ECO:0000259" key="1">
    <source>
        <dbReference type="Pfam" id="PF13968"/>
    </source>
</evidence>
<organism evidence="2 3">
    <name type="scientific">Leersia perrieri</name>
    <dbReference type="NCBI Taxonomy" id="77586"/>
    <lineage>
        <taxon>Eukaryota</taxon>
        <taxon>Viridiplantae</taxon>
        <taxon>Streptophyta</taxon>
        <taxon>Embryophyta</taxon>
        <taxon>Tracheophyta</taxon>
        <taxon>Spermatophyta</taxon>
        <taxon>Magnoliopsida</taxon>
        <taxon>Liliopsida</taxon>
        <taxon>Poales</taxon>
        <taxon>Poaceae</taxon>
        <taxon>BOP clade</taxon>
        <taxon>Oryzoideae</taxon>
        <taxon>Oryzeae</taxon>
        <taxon>Oryzinae</taxon>
        <taxon>Leersia</taxon>
    </lineage>
</organism>
<name>A0A0D9WE72_9ORYZ</name>
<dbReference type="InterPro" id="IPR025315">
    <property type="entry name" value="DUF4220"/>
</dbReference>
<dbReference type="AlphaFoldDB" id="A0A0D9WE72"/>
<feature type="domain" description="DUF4220" evidence="1">
    <location>
        <begin position="40"/>
        <end position="138"/>
    </location>
</feature>
<dbReference type="HOGENOM" id="CLU_319678_0_0_1"/>
<reference evidence="2" key="3">
    <citation type="submission" date="2015-04" db="UniProtKB">
        <authorList>
            <consortium name="EnsemblPlants"/>
        </authorList>
    </citation>
    <scope>IDENTIFICATION</scope>
</reference>
<evidence type="ECO:0000313" key="3">
    <source>
        <dbReference type="Proteomes" id="UP000032180"/>
    </source>
</evidence>
<feature type="domain" description="DUF4220" evidence="1">
    <location>
        <begin position="463"/>
        <end position="506"/>
    </location>
</feature>
<protein>
    <recommendedName>
        <fullName evidence="1">DUF4220 domain-containing protein</fullName>
    </recommendedName>
</protein>
<sequence length="909" mass="104152">MVATKTGNKSNMAQIVLTHQSWRHTSHTKKKEYGTDSGRAFYARQMVLSAQGIFAGLTVSQLDQKIREKLTQGIRGCEYYLKTKIVQLELDMMYDMLYTKAMVIQTWTGCICSPYGSMCYWCNNVIITNMGTFKNKDMSQLAPQERYWSRGQRLAVPISLGQFSLATSVLRDRSTPRLILKAMNAFGLGKLYRNTRDIKYIEACKMVGHFTNSFGIASNMIFIGSSESLGHVLDTGMLAQHFEVSIIIMHLLTAGFTSWAYFLAHDMSMTQEVRQTILAVTRECEKLSNDMMYLLLIHPSVLPVSSDYTVTGLSNHLCSTRDLTKSVPELDAITDKTFVERMKLLDSALDQLQLIIPRANVPVSTSRRLLRVKWFYSTLSQVLHELKGLWIRLIVYAASKSCGELHARRLGDGGEFLTFIWLLLAHHGLGNVAEVGLRLLLFAGILSRYDYKSKMGNGSFRETDSLTFICVPFILVHLGGQDTITAFSIEDNNLWLRHLLNLVVQYAERTWALKHGSLEGLQSSVKSYKDKEQEGQKDNKFESYSSRISYARRMVQYARGLFAGLTVSQLERIVRKSLTQGLRGCDYTLKMKIVILELGMMYDTLYRWFSRHGLAQHGHRTVDVVITYTATHCLPVPSLRKPVLSVREEKTTVLISVGQFSLATSALHDRSTPRLKLKVKNAFGLEKLYRDLWHVKQVEGHELVEHFVEWFNTSYLSNIRTMDVRFNLLDILSQRFEMFVKPWILFYLAMEIGEPTIKKLPEECEKLSNYMMYLLVVHPSMLPVSSDYAAMELFDRMKQTDIRSRTDLPKMFMKQEDSIRLTLLESTLDELRMQIPEINGSVKSAMDLLRGFRSRDQLLPMFDKLRKVWILLLVYAASKSRGELHAMERSSSPSSGYSWHITASVMWLR</sequence>
<dbReference type="InterPro" id="IPR007658">
    <property type="entry name" value="DUF594"/>
</dbReference>
<dbReference type="STRING" id="77586.A0A0D9WE72"/>
<keyword evidence="3" id="KW-1185">Reference proteome</keyword>
<dbReference type="Pfam" id="PF04578">
    <property type="entry name" value="DUF594"/>
    <property type="match status" value="1"/>
</dbReference>
<dbReference type="Proteomes" id="UP000032180">
    <property type="component" value="Chromosome 5"/>
</dbReference>
<accession>A0A0D9WE72</accession>
<dbReference type="EnsemblPlants" id="LPERR05G06800.1">
    <property type="protein sequence ID" value="LPERR05G06800.1"/>
    <property type="gene ID" value="LPERR05G06800"/>
</dbReference>